<dbReference type="Gene3D" id="3.40.1190.20">
    <property type="match status" value="1"/>
</dbReference>
<gene>
    <name evidence="7" type="ORF">Q5E86_20005</name>
</gene>
<evidence type="ECO:0000256" key="2">
    <source>
        <dbReference type="ARBA" id="ARBA00022679"/>
    </source>
</evidence>
<evidence type="ECO:0000256" key="5">
    <source>
        <dbReference type="ARBA" id="ARBA00022840"/>
    </source>
</evidence>
<evidence type="ECO:0000256" key="3">
    <source>
        <dbReference type="ARBA" id="ARBA00022741"/>
    </source>
</evidence>
<comment type="similarity">
    <text evidence="1">Belongs to the carbohydrate kinase PfkB family.</text>
</comment>
<keyword evidence="3" id="KW-0547">Nucleotide-binding</keyword>
<feature type="domain" description="Carbohydrate kinase PfkB" evidence="6">
    <location>
        <begin position="17"/>
        <end position="295"/>
    </location>
</feature>
<dbReference type="InterPro" id="IPR002173">
    <property type="entry name" value="Carboh/pur_kinase_PfkB_CS"/>
</dbReference>
<dbReference type="PROSITE" id="PS00584">
    <property type="entry name" value="PFKB_KINASES_2"/>
    <property type="match status" value="1"/>
</dbReference>
<evidence type="ECO:0000259" key="6">
    <source>
        <dbReference type="Pfam" id="PF00294"/>
    </source>
</evidence>
<dbReference type="EMBL" id="JAUQTG010000016">
    <property type="protein sequence ID" value="MDO7858580.1"/>
    <property type="molecule type" value="Genomic_DNA"/>
</dbReference>
<dbReference type="InterPro" id="IPR029056">
    <property type="entry name" value="Ribokinase-like"/>
</dbReference>
<dbReference type="Pfam" id="PF00294">
    <property type="entry name" value="PfkB"/>
    <property type="match status" value="1"/>
</dbReference>
<evidence type="ECO:0000313" key="7">
    <source>
        <dbReference type="EMBL" id="MDO7858580.1"/>
    </source>
</evidence>
<dbReference type="SUPFAM" id="SSF53613">
    <property type="entry name" value="Ribokinase-like"/>
    <property type="match status" value="1"/>
</dbReference>
<protein>
    <submittedName>
        <fullName evidence="7">Aminoimidazole riboside kinase</fullName>
    </submittedName>
</protein>
<dbReference type="PROSITE" id="PS00583">
    <property type="entry name" value="PFKB_KINASES_1"/>
    <property type="match status" value="1"/>
</dbReference>
<reference evidence="7" key="1">
    <citation type="submission" date="2023-07" db="EMBL/GenBank/DDBJ databases">
        <authorList>
            <person name="Yang W."/>
            <person name="Chen J."/>
            <person name="Ji P."/>
            <person name="Hu F."/>
        </authorList>
    </citation>
    <scope>NUCLEOTIDE SEQUENCE</scope>
    <source>
        <strain evidence="7">CRE-138-0111</strain>
    </source>
</reference>
<evidence type="ECO:0000256" key="4">
    <source>
        <dbReference type="ARBA" id="ARBA00022777"/>
    </source>
</evidence>
<comment type="caution">
    <text evidence="7">The sequence shown here is derived from an EMBL/GenBank/DDBJ whole genome shotgun (WGS) entry which is preliminary data.</text>
</comment>
<evidence type="ECO:0000256" key="1">
    <source>
        <dbReference type="ARBA" id="ARBA00010688"/>
    </source>
</evidence>
<organism evidence="7 8">
    <name type="scientific">Providencia huashanensis</name>
    <dbReference type="NCBI Taxonomy" id="3037798"/>
    <lineage>
        <taxon>Bacteria</taxon>
        <taxon>Pseudomonadati</taxon>
        <taxon>Pseudomonadota</taxon>
        <taxon>Gammaproteobacteria</taxon>
        <taxon>Enterobacterales</taxon>
        <taxon>Morganellaceae</taxon>
        <taxon>Providencia</taxon>
    </lineage>
</organism>
<keyword evidence="5" id="KW-0067">ATP-binding</keyword>
<name>A0ABT9AV76_9GAMM</name>
<dbReference type="InterPro" id="IPR050306">
    <property type="entry name" value="PfkB_Carbo_kinase"/>
</dbReference>
<accession>A0ABT9AV76</accession>
<dbReference type="NCBIfam" id="NF006957">
    <property type="entry name" value="PRK09434.1"/>
    <property type="match status" value="1"/>
</dbReference>
<sequence length="339" mass="36855">MKVWALGDAVIDLLPLKGMQYEACAGGAPVNVAAGVARLGQNSGFIGRVGEEAFGHFMQKTLFELGVDTSAMEFDDKYKTSTVLVSLHENGEREFSFLVSPSADQFLTAKNLPKFGNDILHFCSLALVHETCRASLSTAIKNIQQTGGLLSFDINIRPQMWADPDEMHCVIDTFATQADILKLSDDELLWLTKESCFDDAISKLQKYPASLKIVTQGAKGCQVFTSYTSIAVSAYLVDSIDTTGAGDAFMAGLLAGVSQYGLSNTGDSLMKIISQASACGALATTKKGAISAAPTQQELIEFIQQQPLLSQREILWKVSIWKVNRRWLSNPLLFIFTSI</sequence>
<reference evidence="7" key="2">
    <citation type="journal article" date="2024" name="Int. J. Antimicrob. Agents">
        <title>Identification of a novel Providencia species showing multi-drug-resistant in three patients with hospital-acquired infection.</title>
        <authorList>
            <person name="Yang W."/>
            <person name="Chen J."/>
            <person name="Yang F."/>
            <person name="Ji P."/>
            <person name="Shen S."/>
            <person name="Yin D."/>
            <person name="Hu F."/>
        </authorList>
    </citation>
    <scope>NUCLEOTIDE SEQUENCE</scope>
    <source>
        <strain evidence="7">CRE-138-0111</strain>
    </source>
</reference>
<dbReference type="PANTHER" id="PTHR43085:SF1">
    <property type="entry name" value="PSEUDOURIDINE KINASE-RELATED"/>
    <property type="match status" value="1"/>
</dbReference>
<dbReference type="GO" id="GO:0016301">
    <property type="term" value="F:kinase activity"/>
    <property type="evidence" value="ECO:0007669"/>
    <property type="project" value="UniProtKB-KW"/>
</dbReference>
<keyword evidence="2" id="KW-0808">Transferase</keyword>
<keyword evidence="8" id="KW-1185">Reference proteome</keyword>
<dbReference type="Proteomes" id="UP001176478">
    <property type="component" value="Unassembled WGS sequence"/>
</dbReference>
<keyword evidence="4 7" id="KW-0418">Kinase</keyword>
<proteinExistence type="inferred from homology"/>
<dbReference type="PANTHER" id="PTHR43085">
    <property type="entry name" value="HEXOKINASE FAMILY MEMBER"/>
    <property type="match status" value="1"/>
</dbReference>
<dbReference type="InterPro" id="IPR011611">
    <property type="entry name" value="PfkB_dom"/>
</dbReference>
<dbReference type="CDD" id="cd01167">
    <property type="entry name" value="bac_FRK"/>
    <property type="match status" value="1"/>
</dbReference>
<evidence type="ECO:0000313" key="8">
    <source>
        <dbReference type="Proteomes" id="UP001176478"/>
    </source>
</evidence>